<accession>A0AAD3H5I8</accession>
<evidence type="ECO:0000313" key="2">
    <source>
        <dbReference type="EMBL" id="GFH50704.1"/>
    </source>
</evidence>
<name>A0AAD3H5I8_9STRA</name>
<evidence type="ECO:0000313" key="3">
    <source>
        <dbReference type="Proteomes" id="UP001054902"/>
    </source>
</evidence>
<dbReference type="EMBL" id="BLLK01000040">
    <property type="protein sequence ID" value="GFH50704.1"/>
    <property type="molecule type" value="Genomic_DNA"/>
</dbReference>
<dbReference type="AlphaFoldDB" id="A0AAD3H5I8"/>
<comment type="caution">
    <text evidence="2">The sequence shown here is derived from an EMBL/GenBank/DDBJ whole genome shotgun (WGS) entry which is preliminary data.</text>
</comment>
<sequence>MAMDTDEQTSETSTPASDHADRGDAGSTRTVEHHPLLPIHQTLGCYFYLLNVPKGGQSCLGAFQFRDRQNMGAHLAAVCSKPDSTGWLTFHGSLESTPNSKHLDKRLTGVYGLEATQLSGGRI</sequence>
<gene>
    <name evidence="2" type="ORF">CTEN210_07180</name>
</gene>
<organism evidence="2 3">
    <name type="scientific">Chaetoceros tenuissimus</name>
    <dbReference type="NCBI Taxonomy" id="426638"/>
    <lineage>
        <taxon>Eukaryota</taxon>
        <taxon>Sar</taxon>
        <taxon>Stramenopiles</taxon>
        <taxon>Ochrophyta</taxon>
        <taxon>Bacillariophyta</taxon>
        <taxon>Coscinodiscophyceae</taxon>
        <taxon>Chaetocerotophycidae</taxon>
        <taxon>Chaetocerotales</taxon>
        <taxon>Chaetocerotaceae</taxon>
        <taxon>Chaetoceros</taxon>
    </lineage>
</organism>
<dbReference type="Proteomes" id="UP001054902">
    <property type="component" value="Unassembled WGS sequence"/>
</dbReference>
<reference evidence="2 3" key="1">
    <citation type="journal article" date="2021" name="Sci. Rep.">
        <title>The genome of the diatom Chaetoceros tenuissimus carries an ancient integrated fragment of an extant virus.</title>
        <authorList>
            <person name="Hongo Y."/>
            <person name="Kimura K."/>
            <person name="Takaki Y."/>
            <person name="Yoshida Y."/>
            <person name="Baba S."/>
            <person name="Kobayashi G."/>
            <person name="Nagasaki K."/>
            <person name="Hano T."/>
            <person name="Tomaru Y."/>
        </authorList>
    </citation>
    <scope>NUCLEOTIDE SEQUENCE [LARGE SCALE GENOMIC DNA]</scope>
    <source>
        <strain evidence="2 3">NIES-3715</strain>
    </source>
</reference>
<feature type="region of interest" description="Disordered" evidence="1">
    <location>
        <begin position="1"/>
        <end position="33"/>
    </location>
</feature>
<protein>
    <submittedName>
        <fullName evidence="2">Uncharacterized protein</fullName>
    </submittedName>
</protein>
<proteinExistence type="predicted"/>
<feature type="compositionally biased region" description="Basic and acidic residues" evidence="1">
    <location>
        <begin position="18"/>
        <end position="33"/>
    </location>
</feature>
<keyword evidence="3" id="KW-1185">Reference proteome</keyword>
<evidence type="ECO:0000256" key="1">
    <source>
        <dbReference type="SAM" id="MobiDB-lite"/>
    </source>
</evidence>